<accession>A0ABU8YEW3</accession>
<evidence type="ECO:0000313" key="1">
    <source>
        <dbReference type="EMBL" id="MEK0173096.1"/>
    </source>
</evidence>
<dbReference type="RefSeq" id="WP_340197854.1">
    <property type="nucleotide sequence ID" value="NZ_JBBKAP010000076.1"/>
</dbReference>
<comment type="caution">
    <text evidence="1">The sequence shown here is derived from an EMBL/GenBank/DDBJ whole genome shotgun (WGS) entry which is preliminary data.</text>
</comment>
<name>A0ABU8YEW3_9MICO</name>
<sequence length="174" mass="17711">MEIVNALAFGAGDLAGRLGTEVGTDVLVSDDFDVDGYRAKARAASSEVLSAEKERLQPVLQGLRSGNVYRVQTASAELGAIVVDHTRKQMEAEGVDPAALPSAQGSGRCGVAVVCVAYAAVGAHNAAIATAAVAVVVSVALWCGAWTWCGKAATGSESAAARERLAVQVASIIQ</sequence>
<proteinExistence type="predicted"/>
<evidence type="ECO:0000313" key="2">
    <source>
        <dbReference type="Proteomes" id="UP001370299"/>
    </source>
</evidence>
<dbReference type="Proteomes" id="UP001370299">
    <property type="component" value="Unassembled WGS sequence"/>
</dbReference>
<gene>
    <name evidence="1" type="ORF">WMN62_16600</name>
</gene>
<dbReference type="Pfam" id="PF26137">
    <property type="entry name" value="Toxin_SdpC"/>
    <property type="match status" value="1"/>
</dbReference>
<dbReference type="EMBL" id="JBBLYY010000077">
    <property type="protein sequence ID" value="MEK0173096.1"/>
    <property type="molecule type" value="Genomic_DNA"/>
</dbReference>
<organism evidence="1 2">
    <name type="scientific">Curtobacterium citreum</name>
    <dbReference type="NCBI Taxonomy" id="2036"/>
    <lineage>
        <taxon>Bacteria</taxon>
        <taxon>Bacillati</taxon>
        <taxon>Actinomycetota</taxon>
        <taxon>Actinomycetes</taxon>
        <taxon>Micrococcales</taxon>
        <taxon>Microbacteriaceae</taxon>
        <taxon>Curtobacterium</taxon>
    </lineage>
</organism>
<reference evidence="1 2" key="1">
    <citation type="submission" date="2024-03" db="EMBL/GenBank/DDBJ databases">
        <title>Whole genomes of four grape xylem sap localized bacterial endophytes.</title>
        <authorList>
            <person name="Kumar G."/>
            <person name="Savka M.A."/>
        </authorList>
    </citation>
    <scope>NUCLEOTIDE SEQUENCE [LARGE SCALE GENOMIC DNA]</scope>
    <source>
        <strain evidence="1 2">RIT_GXS8</strain>
    </source>
</reference>
<protein>
    <submittedName>
        <fullName evidence="1">Uncharacterized protein</fullName>
    </submittedName>
</protein>
<dbReference type="InterPro" id="IPR023888">
    <property type="entry name" value="SdpC-like"/>
</dbReference>
<keyword evidence="2" id="KW-1185">Reference proteome</keyword>